<organism evidence="2 3">
    <name type="scientific">Catenaria anguillulae PL171</name>
    <dbReference type="NCBI Taxonomy" id="765915"/>
    <lineage>
        <taxon>Eukaryota</taxon>
        <taxon>Fungi</taxon>
        <taxon>Fungi incertae sedis</taxon>
        <taxon>Blastocladiomycota</taxon>
        <taxon>Blastocladiomycetes</taxon>
        <taxon>Blastocladiales</taxon>
        <taxon>Catenariaceae</taxon>
        <taxon>Catenaria</taxon>
    </lineage>
</organism>
<feature type="compositionally biased region" description="Low complexity" evidence="1">
    <location>
        <begin position="598"/>
        <end position="622"/>
    </location>
</feature>
<gene>
    <name evidence="2" type="ORF">BCR44DRAFT_60876</name>
</gene>
<accession>A0A1Y2H9N3</accession>
<evidence type="ECO:0000313" key="3">
    <source>
        <dbReference type="Proteomes" id="UP000193411"/>
    </source>
</evidence>
<protein>
    <submittedName>
        <fullName evidence="2">Uncharacterized protein</fullName>
    </submittedName>
</protein>
<dbReference type="Proteomes" id="UP000193411">
    <property type="component" value="Unassembled WGS sequence"/>
</dbReference>
<name>A0A1Y2H9N3_9FUNG</name>
<proteinExistence type="predicted"/>
<keyword evidence="3" id="KW-1185">Reference proteome</keyword>
<feature type="region of interest" description="Disordered" evidence="1">
    <location>
        <begin position="552"/>
        <end position="646"/>
    </location>
</feature>
<comment type="caution">
    <text evidence="2">The sequence shown here is derived from an EMBL/GenBank/DDBJ whole genome shotgun (WGS) entry which is preliminary data.</text>
</comment>
<evidence type="ECO:0000256" key="1">
    <source>
        <dbReference type="SAM" id="MobiDB-lite"/>
    </source>
</evidence>
<sequence length="646" mass="67752">MVFSIGSKLPDDSSGKQAANGNSKRPAPEPPTLLIARSAVLSSSSNRGGPIPSTASLQSSVHSNESAQPLRSNAGAASGASKPRSAKSLLFAGLLSKWLPPIPLALLLALLMGGTQGLLGFLSWQFPYTTGDVTATRFASDLQGELLALAVTKLQTHIDTAERLVKIQRAMWSRNIFNVTTANARNYTMQVLLDTLVTYSDMVVTQTFTTPQGGLNGYYVSVNPSTGAGEYTQWVTDDAGNYMATSIDPRAPTVPLAVLDSIQGYNASADVWVTQVQPLDPAKPPVWSPAYAWGGVLWLTLSLGMFAPPPASTYLGVGCTDLDLGFISRQLAGVVANNKQAGALSAGGANLLQAEGTVMVVLEAGTNVVLGTSIAGQLLITTDPLGMDRAVTLADMATMDPRMKEIDQYFTRVGARPEDKEKWAFAITDNLVQTTIVRSSNPQSNVKWVALVILPEQAILGPIRSGTGTTAAIAGGLTSMSVLLSTIMAVLIAKSLDRISLDMQRLSRFEFNQVISNKSELKHTSYVSELLELQIAFFELVRAFSRDMRDAKKGAGTRQTTSAHHATTGHGQTQTGTGHGVSSHGSQEGAGTMSQVHTTGTGTGVASGSAASAGAVPPRSGSELAGISDHGNGVAEEVGTRSVGHK</sequence>
<evidence type="ECO:0000313" key="2">
    <source>
        <dbReference type="EMBL" id="ORZ30714.1"/>
    </source>
</evidence>
<feature type="compositionally biased region" description="Low complexity" evidence="1">
    <location>
        <begin position="559"/>
        <end position="587"/>
    </location>
</feature>
<dbReference type="EMBL" id="MCFL01000076">
    <property type="protein sequence ID" value="ORZ30714.1"/>
    <property type="molecule type" value="Genomic_DNA"/>
</dbReference>
<dbReference type="AlphaFoldDB" id="A0A1Y2H9N3"/>
<reference evidence="2 3" key="1">
    <citation type="submission" date="2016-07" db="EMBL/GenBank/DDBJ databases">
        <title>Pervasive Adenine N6-methylation of Active Genes in Fungi.</title>
        <authorList>
            <consortium name="DOE Joint Genome Institute"/>
            <person name="Mondo S.J."/>
            <person name="Dannebaum R.O."/>
            <person name="Kuo R.C."/>
            <person name="Labutti K."/>
            <person name="Haridas S."/>
            <person name="Kuo A."/>
            <person name="Salamov A."/>
            <person name="Ahrendt S.R."/>
            <person name="Lipzen A."/>
            <person name="Sullivan W."/>
            <person name="Andreopoulos W.B."/>
            <person name="Clum A."/>
            <person name="Lindquist E."/>
            <person name="Daum C."/>
            <person name="Ramamoorthy G.K."/>
            <person name="Gryganskyi A."/>
            <person name="Culley D."/>
            <person name="Magnuson J.K."/>
            <person name="James T.Y."/>
            <person name="O'Malley M.A."/>
            <person name="Stajich J.E."/>
            <person name="Spatafora J.W."/>
            <person name="Visel A."/>
            <person name="Grigoriev I.V."/>
        </authorList>
    </citation>
    <scope>NUCLEOTIDE SEQUENCE [LARGE SCALE GENOMIC DNA]</scope>
    <source>
        <strain evidence="2 3">PL171</strain>
    </source>
</reference>
<feature type="region of interest" description="Disordered" evidence="1">
    <location>
        <begin position="1"/>
        <end position="81"/>
    </location>
</feature>
<feature type="compositionally biased region" description="Polar residues" evidence="1">
    <location>
        <begin position="40"/>
        <end position="71"/>
    </location>
</feature>
<dbReference type="OrthoDB" id="5595445at2759"/>